<sequence length="264" mass="29276">MQKWRAKVMDMQGNELDEFFRSSLDELEIQPSAHIWTGIAAELDAGKRKRSLVSFLSIAAGIVLVLTIGVLFIPKQSKVNKQHPKADRIVKNISPVTKTTPVVISSEQQNKKTEKAVITPANHLAIAKLERTNNRVDADRTKKIKAQKEGLAKINNYPQVVLTTRGDDLANVVVPDNIGDGILVKPAIHDLSLLENKPQLDALPPKAKAPVKRRRIRSMGDVFNVVIAAVDKRKDKFIEFSNTDEDDATITGINLGIIKVKKEK</sequence>
<reference evidence="2 3" key="1">
    <citation type="submission" date="2020-08" db="EMBL/GenBank/DDBJ databases">
        <title>Genomic Encyclopedia of Type Strains, Phase IV (KMG-V): Genome sequencing to study the core and pangenomes of soil and plant-associated prokaryotes.</title>
        <authorList>
            <person name="Whitman W."/>
        </authorList>
    </citation>
    <scope>NUCLEOTIDE SEQUENCE [LARGE SCALE GENOMIC DNA]</scope>
    <source>
        <strain evidence="2 3">MP601</strain>
    </source>
</reference>
<protein>
    <submittedName>
        <fullName evidence="2">Uncharacterized protein</fullName>
    </submittedName>
</protein>
<gene>
    <name evidence="2" type="ORF">HDF22_002114</name>
</gene>
<feature type="transmembrane region" description="Helical" evidence="1">
    <location>
        <begin position="52"/>
        <end position="73"/>
    </location>
</feature>
<name>A0A841JJ47_9SPHI</name>
<accession>A0A841JJ47</accession>
<dbReference type="Proteomes" id="UP000548326">
    <property type="component" value="Unassembled WGS sequence"/>
</dbReference>
<comment type="caution">
    <text evidence="2">The sequence shown here is derived from an EMBL/GenBank/DDBJ whole genome shotgun (WGS) entry which is preliminary data.</text>
</comment>
<keyword evidence="1" id="KW-0812">Transmembrane</keyword>
<keyword evidence="1" id="KW-1133">Transmembrane helix</keyword>
<dbReference type="AlphaFoldDB" id="A0A841JJ47"/>
<evidence type="ECO:0000313" key="2">
    <source>
        <dbReference type="EMBL" id="MBB6128001.1"/>
    </source>
</evidence>
<proteinExistence type="predicted"/>
<dbReference type="EMBL" id="JACHCA010000005">
    <property type="protein sequence ID" value="MBB6128001.1"/>
    <property type="molecule type" value="Genomic_DNA"/>
</dbReference>
<evidence type="ECO:0000256" key="1">
    <source>
        <dbReference type="SAM" id="Phobius"/>
    </source>
</evidence>
<dbReference type="RefSeq" id="WP_221276013.1">
    <property type="nucleotide sequence ID" value="NZ_JACHCA010000005.1"/>
</dbReference>
<keyword evidence="1" id="KW-0472">Membrane</keyword>
<evidence type="ECO:0000313" key="3">
    <source>
        <dbReference type="Proteomes" id="UP000548326"/>
    </source>
</evidence>
<organism evidence="2 3">
    <name type="scientific">Mucilaginibacter lappiensis</name>
    <dbReference type="NCBI Taxonomy" id="354630"/>
    <lineage>
        <taxon>Bacteria</taxon>
        <taxon>Pseudomonadati</taxon>
        <taxon>Bacteroidota</taxon>
        <taxon>Sphingobacteriia</taxon>
        <taxon>Sphingobacteriales</taxon>
        <taxon>Sphingobacteriaceae</taxon>
        <taxon>Mucilaginibacter</taxon>
    </lineage>
</organism>